<feature type="region of interest" description="Disordered" evidence="1">
    <location>
        <begin position="1"/>
        <end position="73"/>
    </location>
</feature>
<feature type="region of interest" description="Disordered" evidence="1">
    <location>
        <begin position="145"/>
        <end position="195"/>
    </location>
</feature>
<evidence type="ECO:0000313" key="2">
    <source>
        <dbReference type="EMBL" id="CAA9376432.1"/>
    </source>
</evidence>
<name>A0A6J4N2Y8_9ACTN</name>
<proteinExistence type="predicted"/>
<keyword evidence="2" id="KW-0808">Transferase</keyword>
<dbReference type="EMBL" id="CADCUK010000119">
    <property type="protein sequence ID" value="CAA9376432.1"/>
    <property type="molecule type" value="Genomic_DNA"/>
</dbReference>
<feature type="compositionally biased region" description="Basic and acidic residues" evidence="1">
    <location>
        <begin position="16"/>
        <end position="28"/>
    </location>
</feature>
<sequence length="195" mass="21238">GRRDPARRARLGGALRRRDHDAGPEEPHLVGVLVPQPPDRREDEPVAGGAGPGRVRPRAVRAGGGPRRPCLRRRHGRRLGCGRATLGAALRPVDEDPARRRPAGLVGLVHPGPSRAPWQGHLTCAPAGRGGLRPVLWSACRRGLPGRQRRREGRPDDGLRRRSSALRTGRVRQGRRHHRGLRRLPAGSHAASPLL</sequence>
<feature type="non-terminal residue" evidence="2">
    <location>
        <position position="195"/>
    </location>
</feature>
<dbReference type="AlphaFoldDB" id="A0A6J4N2Y8"/>
<feature type="non-terminal residue" evidence="2">
    <location>
        <position position="1"/>
    </location>
</feature>
<dbReference type="GO" id="GO:0016740">
    <property type="term" value="F:transferase activity"/>
    <property type="evidence" value="ECO:0007669"/>
    <property type="project" value="UniProtKB-KW"/>
</dbReference>
<organism evidence="2">
    <name type="scientific">uncultured Nocardioidaceae bacterium</name>
    <dbReference type="NCBI Taxonomy" id="253824"/>
    <lineage>
        <taxon>Bacteria</taxon>
        <taxon>Bacillati</taxon>
        <taxon>Actinomycetota</taxon>
        <taxon>Actinomycetes</taxon>
        <taxon>Propionibacteriales</taxon>
        <taxon>Nocardioidaceae</taxon>
        <taxon>environmental samples</taxon>
    </lineage>
</organism>
<gene>
    <name evidence="2" type="ORF">AVDCRST_MAG47-1779</name>
</gene>
<accession>A0A6J4N2Y8</accession>
<evidence type="ECO:0000256" key="1">
    <source>
        <dbReference type="SAM" id="MobiDB-lite"/>
    </source>
</evidence>
<protein>
    <submittedName>
        <fullName evidence="2">Acetyltransferase, GNAT family</fullName>
    </submittedName>
</protein>
<feature type="compositionally biased region" description="Basic residues" evidence="1">
    <location>
        <begin position="161"/>
        <end position="182"/>
    </location>
</feature>
<reference evidence="2" key="1">
    <citation type="submission" date="2020-02" db="EMBL/GenBank/DDBJ databases">
        <authorList>
            <person name="Meier V. D."/>
        </authorList>
    </citation>
    <scope>NUCLEOTIDE SEQUENCE</scope>
    <source>
        <strain evidence="2">AVDCRST_MAG47</strain>
    </source>
</reference>